<dbReference type="InterPro" id="IPR036388">
    <property type="entry name" value="WH-like_DNA-bd_sf"/>
</dbReference>
<dbReference type="SMART" id="SM00419">
    <property type="entry name" value="HTH_CRP"/>
    <property type="match status" value="1"/>
</dbReference>
<dbReference type="InterPro" id="IPR050397">
    <property type="entry name" value="Env_Response_Regulators"/>
</dbReference>
<dbReference type="GO" id="GO:0003700">
    <property type="term" value="F:DNA-binding transcription factor activity"/>
    <property type="evidence" value="ECO:0007669"/>
    <property type="project" value="TreeGrafter"/>
</dbReference>
<evidence type="ECO:0000259" key="4">
    <source>
        <dbReference type="PROSITE" id="PS50042"/>
    </source>
</evidence>
<dbReference type="GO" id="GO:0003677">
    <property type="term" value="F:DNA binding"/>
    <property type="evidence" value="ECO:0007669"/>
    <property type="project" value="UniProtKB-KW"/>
</dbReference>
<protein>
    <submittedName>
        <fullName evidence="6">CRP-like cAMP-binding protein</fullName>
    </submittedName>
</protein>
<keyword evidence="2" id="KW-0238">DNA-binding</keyword>
<dbReference type="InterPro" id="IPR018490">
    <property type="entry name" value="cNMP-bd_dom_sf"/>
</dbReference>
<dbReference type="InterPro" id="IPR000595">
    <property type="entry name" value="cNMP-bd_dom"/>
</dbReference>
<evidence type="ECO:0000313" key="6">
    <source>
        <dbReference type="EMBL" id="MBB3047673.1"/>
    </source>
</evidence>
<dbReference type="InterPro" id="IPR036390">
    <property type="entry name" value="WH_DNA-bd_sf"/>
</dbReference>
<feature type="domain" description="HTH crp-type" evidence="5">
    <location>
        <begin position="150"/>
        <end position="223"/>
    </location>
</feature>
<reference evidence="6 7" key="1">
    <citation type="submission" date="2020-08" db="EMBL/GenBank/DDBJ databases">
        <title>Genomic Encyclopedia of Type Strains, Phase III (KMG-III): the genomes of soil and plant-associated and newly described type strains.</title>
        <authorList>
            <person name="Whitman W."/>
        </authorList>
    </citation>
    <scope>NUCLEOTIDE SEQUENCE [LARGE SCALE GENOMIC DNA]</scope>
    <source>
        <strain evidence="6 7">CECT 8654</strain>
    </source>
</reference>
<evidence type="ECO:0000256" key="2">
    <source>
        <dbReference type="ARBA" id="ARBA00023125"/>
    </source>
</evidence>
<dbReference type="RefSeq" id="WP_183410441.1">
    <property type="nucleotide sequence ID" value="NZ_JACHWY010000002.1"/>
</dbReference>
<evidence type="ECO:0000313" key="7">
    <source>
        <dbReference type="Proteomes" id="UP000537130"/>
    </source>
</evidence>
<dbReference type="PROSITE" id="PS50042">
    <property type="entry name" value="CNMP_BINDING_3"/>
    <property type="match status" value="1"/>
</dbReference>
<comment type="caution">
    <text evidence="6">The sequence shown here is derived from an EMBL/GenBank/DDBJ whole genome shotgun (WGS) entry which is preliminary data.</text>
</comment>
<dbReference type="Gene3D" id="2.60.120.10">
    <property type="entry name" value="Jelly Rolls"/>
    <property type="match status" value="1"/>
</dbReference>
<sequence>MSQTPSIRESLETNLWFAQLPSDVLDKLARCAQRRRLKDGELLYARGDQPTGLFGVVKGRVRIGATSIDGKALTATFFEAGDWLGEISIFDGLPRLSDAEASGELEVLMIPRQAILDLLKQQPELYAPFVQILCGKLRQAMEGLSDLMLLPLSQRVAKRLLTLANDYGQPHAEGVLIDMHLPQDELGRMLGASRQSVSKELKALEKRGWVKLAYGRIILSDRQALESHVEEPFG</sequence>
<dbReference type="EMBL" id="JACHWY010000002">
    <property type="protein sequence ID" value="MBB3047673.1"/>
    <property type="molecule type" value="Genomic_DNA"/>
</dbReference>
<dbReference type="InterPro" id="IPR014710">
    <property type="entry name" value="RmlC-like_jellyroll"/>
</dbReference>
<gene>
    <name evidence="6" type="ORF">FHR99_001939</name>
</gene>
<organism evidence="6 7">
    <name type="scientific">Litorivivens lipolytica</name>
    <dbReference type="NCBI Taxonomy" id="1524264"/>
    <lineage>
        <taxon>Bacteria</taxon>
        <taxon>Pseudomonadati</taxon>
        <taxon>Pseudomonadota</taxon>
        <taxon>Gammaproteobacteria</taxon>
        <taxon>Litorivivens</taxon>
    </lineage>
</organism>
<dbReference type="SMART" id="SM00100">
    <property type="entry name" value="cNMP"/>
    <property type="match status" value="1"/>
</dbReference>
<dbReference type="Proteomes" id="UP000537130">
    <property type="component" value="Unassembled WGS sequence"/>
</dbReference>
<dbReference type="InterPro" id="IPR012318">
    <property type="entry name" value="HTH_CRP"/>
</dbReference>
<dbReference type="PANTHER" id="PTHR24567:SF74">
    <property type="entry name" value="HTH-TYPE TRANSCRIPTIONAL REGULATOR ARCR"/>
    <property type="match status" value="1"/>
</dbReference>
<dbReference type="CDD" id="cd00038">
    <property type="entry name" value="CAP_ED"/>
    <property type="match status" value="1"/>
</dbReference>
<keyword evidence="1" id="KW-0805">Transcription regulation</keyword>
<evidence type="ECO:0000259" key="5">
    <source>
        <dbReference type="PROSITE" id="PS51063"/>
    </source>
</evidence>
<feature type="domain" description="Cyclic nucleotide-binding" evidence="4">
    <location>
        <begin position="16"/>
        <end position="119"/>
    </location>
</feature>
<keyword evidence="7" id="KW-1185">Reference proteome</keyword>
<dbReference type="Pfam" id="PF13545">
    <property type="entry name" value="HTH_Crp_2"/>
    <property type="match status" value="1"/>
</dbReference>
<keyword evidence="3" id="KW-0804">Transcription</keyword>
<dbReference type="GO" id="GO:0005829">
    <property type="term" value="C:cytosol"/>
    <property type="evidence" value="ECO:0007669"/>
    <property type="project" value="TreeGrafter"/>
</dbReference>
<accession>A0A7W4Z5Y7</accession>
<dbReference type="PROSITE" id="PS51063">
    <property type="entry name" value="HTH_CRP_2"/>
    <property type="match status" value="1"/>
</dbReference>
<dbReference type="AlphaFoldDB" id="A0A7W4Z5Y7"/>
<dbReference type="PANTHER" id="PTHR24567">
    <property type="entry name" value="CRP FAMILY TRANSCRIPTIONAL REGULATORY PROTEIN"/>
    <property type="match status" value="1"/>
</dbReference>
<dbReference type="SUPFAM" id="SSF46785">
    <property type="entry name" value="Winged helix' DNA-binding domain"/>
    <property type="match status" value="1"/>
</dbReference>
<dbReference type="SUPFAM" id="SSF51206">
    <property type="entry name" value="cAMP-binding domain-like"/>
    <property type="match status" value="1"/>
</dbReference>
<evidence type="ECO:0000256" key="1">
    <source>
        <dbReference type="ARBA" id="ARBA00023015"/>
    </source>
</evidence>
<proteinExistence type="predicted"/>
<name>A0A7W4Z5Y7_9GAMM</name>
<evidence type="ECO:0000256" key="3">
    <source>
        <dbReference type="ARBA" id="ARBA00023163"/>
    </source>
</evidence>
<dbReference type="Pfam" id="PF00027">
    <property type="entry name" value="cNMP_binding"/>
    <property type="match status" value="1"/>
</dbReference>
<dbReference type="Gene3D" id="1.10.10.10">
    <property type="entry name" value="Winged helix-like DNA-binding domain superfamily/Winged helix DNA-binding domain"/>
    <property type="match status" value="1"/>
</dbReference>